<feature type="compositionally biased region" description="Low complexity" evidence="7">
    <location>
        <begin position="751"/>
        <end position="760"/>
    </location>
</feature>
<feature type="region of interest" description="Disordered" evidence="7">
    <location>
        <begin position="1"/>
        <end position="171"/>
    </location>
</feature>
<dbReference type="PROSITE" id="PS50190">
    <property type="entry name" value="SEC7"/>
    <property type="match status" value="1"/>
</dbReference>
<evidence type="ECO:0000256" key="2">
    <source>
        <dbReference type="ARBA" id="ARBA00004496"/>
    </source>
</evidence>
<dbReference type="GO" id="GO:0032012">
    <property type="term" value="P:regulation of ARF protein signal transduction"/>
    <property type="evidence" value="ECO:0007669"/>
    <property type="project" value="InterPro"/>
</dbReference>
<keyword evidence="6" id="KW-0472">Membrane</keyword>
<reference evidence="9 10" key="2">
    <citation type="journal article" date="2007" name="BMC Biol.">
        <title>A 100%-complete sequence reveals unusually simple genomic features in the hot-spring red alga Cyanidioschyzon merolae.</title>
        <authorList>
            <person name="Nozaki H."/>
            <person name="Takano H."/>
            <person name="Misumi O."/>
            <person name="Terasawa K."/>
            <person name="Matsuzaki M."/>
            <person name="Maruyama S."/>
            <person name="Nishida K."/>
            <person name="Yagisawa F."/>
            <person name="Yoshida Y."/>
            <person name="Fujiwara T."/>
            <person name="Takio S."/>
            <person name="Tamura K."/>
            <person name="Chung S.J."/>
            <person name="Nakamura S."/>
            <person name="Kuroiwa H."/>
            <person name="Tanaka K."/>
            <person name="Sato N."/>
            <person name="Kuroiwa T."/>
        </authorList>
    </citation>
    <scope>NUCLEOTIDE SEQUENCE [LARGE SCALE GENOMIC DNA]</scope>
    <source>
        <strain evidence="9 10">10D</strain>
    </source>
</reference>
<feature type="region of interest" description="Disordered" evidence="7">
    <location>
        <begin position="1771"/>
        <end position="1867"/>
    </location>
</feature>
<dbReference type="FunFam" id="1.10.1000.11:FF:000003">
    <property type="entry name" value="Brefeldin A-inhibited guanine nucleotide-exchange protein 1"/>
    <property type="match status" value="1"/>
</dbReference>
<evidence type="ECO:0000256" key="5">
    <source>
        <dbReference type="ARBA" id="ARBA00022927"/>
    </source>
</evidence>
<feature type="region of interest" description="Disordered" evidence="7">
    <location>
        <begin position="1034"/>
        <end position="1072"/>
    </location>
</feature>
<dbReference type="Pfam" id="PF12783">
    <property type="entry name" value="Sec7-like_HUS"/>
    <property type="match status" value="1"/>
</dbReference>
<dbReference type="PANTHER" id="PTHR10663:SF375">
    <property type="entry name" value="LD29171P"/>
    <property type="match status" value="1"/>
</dbReference>
<dbReference type="InterPro" id="IPR046455">
    <property type="entry name" value="Sec7/BIG1-like_C"/>
</dbReference>
<keyword evidence="10" id="KW-1185">Reference proteome</keyword>
<dbReference type="Proteomes" id="UP000007014">
    <property type="component" value="Chromosome 15"/>
</dbReference>
<feature type="compositionally biased region" description="Low complexity" evidence="7">
    <location>
        <begin position="227"/>
        <end position="240"/>
    </location>
</feature>
<dbReference type="SUPFAM" id="SSF48425">
    <property type="entry name" value="Sec7 domain"/>
    <property type="match status" value="1"/>
</dbReference>
<dbReference type="GO" id="GO:0015031">
    <property type="term" value="P:protein transport"/>
    <property type="evidence" value="ECO:0007669"/>
    <property type="project" value="UniProtKB-KW"/>
</dbReference>
<accession>M1V624</accession>
<dbReference type="Pfam" id="PF09324">
    <property type="entry name" value="Sec7-like_HDS"/>
    <property type="match status" value="1"/>
</dbReference>
<evidence type="ECO:0000313" key="10">
    <source>
        <dbReference type="Proteomes" id="UP000007014"/>
    </source>
</evidence>
<feature type="compositionally biased region" description="Basic and acidic residues" evidence="7">
    <location>
        <begin position="60"/>
        <end position="76"/>
    </location>
</feature>
<evidence type="ECO:0000256" key="6">
    <source>
        <dbReference type="ARBA" id="ARBA00023136"/>
    </source>
</evidence>
<feature type="region of interest" description="Disordered" evidence="7">
    <location>
        <begin position="186"/>
        <end position="253"/>
    </location>
</feature>
<evidence type="ECO:0000256" key="3">
    <source>
        <dbReference type="ARBA" id="ARBA00022448"/>
    </source>
</evidence>
<dbReference type="GO" id="GO:0005737">
    <property type="term" value="C:cytoplasm"/>
    <property type="evidence" value="ECO:0007669"/>
    <property type="project" value="UniProtKB-SubCell"/>
</dbReference>
<comment type="subcellular location">
    <subcellularLocation>
        <location evidence="2">Cytoplasm</location>
    </subcellularLocation>
    <subcellularLocation>
        <location evidence="1">Membrane</location>
    </subcellularLocation>
</comment>
<protein>
    <submittedName>
        <fullName evidence="9">Guanine nucleotide exchange factor</fullName>
    </submittedName>
</protein>
<dbReference type="Gene3D" id="1.10.220.20">
    <property type="match status" value="1"/>
</dbReference>
<feature type="compositionally biased region" description="Low complexity" evidence="7">
    <location>
        <begin position="1810"/>
        <end position="1825"/>
    </location>
</feature>
<dbReference type="InterPro" id="IPR032691">
    <property type="entry name" value="Mon2/Sec7/BIG1-like_HUS"/>
</dbReference>
<keyword evidence="4" id="KW-0963">Cytoplasm</keyword>
<evidence type="ECO:0000256" key="1">
    <source>
        <dbReference type="ARBA" id="ARBA00004370"/>
    </source>
</evidence>
<dbReference type="Gene3D" id="1.10.1000.11">
    <property type="entry name" value="Arf Nucleotide-binding Site Opener,domain 2"/>
    <property type="match status" value="1"/>
</dbReference>
<dbReference type="GO" id="GO:0016020">
    <property type="term" value="C:membrane"/>
    <property type="evidence" value="ECO:0007669"/>
    <property type="project" value="UniProtKB-SubCell"/>
</dbReference>
<keyword evidence="3" id="KW-0813">Transport</keyword>
<dbReference type="PANTHER" id="PTHR10663">
    <property type="entry name" value="GUANYL-NUCLEOTIDE EXCHANGE FACTOR"/>
    <property type="match status" value="1"/>
</dbReference>
<dbReference type="GeneID" id="16995835"/>
<dbReference type="GO" id="GO:0005085">
    <property type="term" value="F:guanyl-nucleotide exchange factor activity"/>
    <property type="evidence" value="ECO:0007669"/>
    <property type="project" value="InterPro"/>
</dbReference>
<dbReference type="eggNOG" id="KOG0929">
    <property type="taxonomic scope" value="Eukaryota"/>
</dbReference>
<dbReference type="InterPro" id="IPR015403">
    <property type="entry name" value="Mon2/Sec7/BIG1-like_HDS"/>
</dbReference>
<dbReference type="InterPro" id="IPR035999">
    <property type="entry name" value="Sec7_dom_sf"/>
</dbReference>
<organism evidence="9 10">
    <name type="scientific">Cyanidioschyzon merolae (strain NIES-3377 / 10D)</name>
    <name type="common">Unicellular red alga</name>
    <dbReference type="NCBI Taxonomy" id="280699"/>
    <lineage>
        <taxon>Eukaryota</taxon>
        <taxon>Rhodophyta</taxon>
        <taxon>Bangiophyceae</taxon>
        <taxon>Cyanidiales</taxon>
        <taxon>Cyanidiaceae</taxon>
        <taxon>Cyanidioschyzon</taxon>
    </lineage>
</organism>
<dbReference type="InterPro" id="IPR032629">
    <property type="entry name" value="DCB_dom"/>
</dbReference>
<dbReference type="RefSeq" id="XP_005537711.1">
    <property type="nucleotide sequence ID" value="XM_005537654.1"/>
</dbReference>
<feature type="region of interest" description="Disordered" evidence="7">
    <location>
        <begin position="740"/>
        <end position="786"/>
    </location>
</feature>
<evidence type="ECO:0000256" key="4">
    <source>
        <dbReference type="ARBA" id="ARBA00022490"/>
    </source>
</evidence>
<dbReference type="InterPro" id="IPR023394">
    <property type="entry name" value="Sec7_C_sf"/>
</dbReference>
<dbReference type="SUPFAM" id="SSF48371">
    <property type="entry name" value="ARM repeat"/>
    <property type="match status" value="1"/>
</dbReference>
<dbReference type="InterPro" id="IPR016024">
    <property type="entry name" value="ARM-type_fold"/>
</dbReference>
<dbReference type="Pfam" id="PF01369">
    <property type="entry name" value="Sec7"/>
    <property type="match status" value="1"/>
</dbReference>
<keyword evidence="5" id="KW-0653">Protein transport</keyword>
<proteinExistence type="predicted"/>
<feature type="compositionally biased region" description="Polar residues" evidence="7">
    <location>
        <begin position="1228"/>
        <end position="1237"/>
    </location>
</feature>
<feature type="region of interest" description="Disordered" evidence="7">
    <location>
        <begin position="1261"/>
        <end position="1286"/>
    </location>
</feature>
<dbReference type="CDD" id="cd00171">
    <property type="entry name" value="Sec7"/>
    <property type="match status" value="1"/>
</dbReference>
<dbReference type="InterPro" id="IPR000904">
    <property type="entry name" value="Sec7_dom"/>
</dbReference>
<reference evidence="9 10" key="1">
    <citation type="journal article" date="2004" name="Nature">
        <title>Genome sequence of the ultrasmall unicellular red alga Cyanidioschyzon merolae 10D.</title>
        <authorList>
            <person name="Matsuzaki M."/>
            <person name="Misumi O."/>
            <person name="Shin-i T."/>
            <person name="Maruyama S."/>
            <person name="Takahara M."/>
            <person name="Miyagishima S."/>
            <person name="Mori T."/>
            <person name="Nishida K."/>
            <person name="Yagisawa F."/>
            <person name="Nishida K."/>
            <person name="Yoshida Y."/>
            <person name="Nishimura Y."/>
            <person name="Nakao S."/>
            <person name="Kobayashi T."/>
            <person name="Momoyama Y."/>
            <person name="Higashiyama T."/>
            <person name="Minoda A."/>
            <person name="Sano M."/>
            <person name="Nomoto H."/>
            <person name="Oishi K."/>
            <person name="Hayashi H."/>
            <person name="Ohta F."/>
            <person name="Nishizaka S."/>
            <person name="Haga S."/>
            <person name="Miura S."/>
            <person name="Morishita T."/>
            <person name="Kabeya Y."/>
            <person name="Terasawa K."/>
            <person name="Suzuki Y."/>
            <person name="Ishii Y."/>
            <person name="Asakawa S."/>
            <person name="Takano H."/>
            <person name="Ohta N."/>
            <person name="Kuroiwa H."/>
            <person name="Tanaka K."/>
            <person name="Shimizu N."/>
            <person name="Sugano S."/>
            <person name="Sato N."/>
            <person name="Nozaki H."/>
            <person name="Ogasawara N."/>
            <person name="Kohara Y."/>
            <person name="Kuroiwa T."/>
        </authorList>
    </citation>
    <scope>NUCLEOTIDE SEQUENCE [LARGE SCALE GENOMIC DNA]</scope>
    <source>
        <strain evidence="9 10">10D</strain>
    </source>
</reference>
<dbReference type="Gramene" id="CMO355CT">
    <property type="protein sequence ID" value="CMO355CT"/>
    <property type="gene ID" value="CMO355C"/>
</dbReference>
<dbReference type="SMART" id="SM00222">
    <property type="entry name" value="Sec7"/>
    <property type="match status" value="1"/>
</dbReference>
<dbReference type="Pfam" id="PF16213">
    <property type="entry name" value="DCB"/>
    <property type="match status" value="1"/>
</dbReference>
<dbReference type="EMBL" id="AP006497">
    <property type="protein sequence ID" value="BAM81675.1"/>
    <property type="molecule type" value="Genomic_DNA"/>
</dbReference>
<feature type="domain" description="SEC7" evidence="8">
    <location>
        <begin position="794"/>
        <end position="982"/>
    </location>
</feature>
<dbReference type="OMA" id="EVMCAYI"/>
<feature type="region of interest" description="Disordered" evidence="7">
    <location>
        <begin position="1216"/>
        <end position="1237"/>
    </location>
</feature>
<dbReference type="Pfam" id="PF20252">
    <property type="entry name" value="BIG2_C"/>
    <property type="match status" value="1"/>
</dbReference>
<dbReference type="HOGENOM" id="CLU_000691_1_2_1"/>
<feature type="compositionally biased region" description="Basic and acidic residues" evidence="7">
    <location>
        <begin position="1848"/>
        <end position="1859"/>
    </location>
</feature>
<name>M1V624_CYAM1</name>
<evidence type="ECO:0000256" key="7">
    <source>
        <dbReference type="SAM" id="MobiDB-lite"/>
    </source>
</evidence>
<dbReference type="OrthoDB" id="18431at2759"/>
<sequence>MAGSTLPGSSPGDESVRETSTPEPPATDGNSNMDGEGSVSEITAMRSRTSVSNDALVLERNSEQRVDQDTWVRSREPAASARELSPDLGPMQPGASPETAAESDSEEASGCASPALASGSSADSPHSPQFPVQSAENDNPTLKEMQKASPASIAESGTQESFPGERDSPVPVHSLASTLEEIGKPVAAERKNSANENAIVPTEPEMHAQVLSRRADGHEYVDEDETASTGPSPTVTTTPTAHKHAGLLTSRPGQKSAEAARLLALRGLRRIVETCTSRKYAETVASCRRAIEKLEVGTEPDVPEVLEAIKKAIYCGKIVAADIALDTLHRLLTYGYVDPLRGADLDAEQFENLIECACSCIDTKDEGVYIRLTQVLLASATSTVYGLHQTVLLAAVRTLYNIYLSSKSSATQTTARAAIIQIVSLVFGALQGVPVSTESMLSTGSLEPTAMLAGTLLVHRKYRQREAASGAGDDPEAVSQSSIVVPGQATAASKGVLDLEPVEQCRKDAYLLFRALCKLASKQSTENSSLPTESIPIRSRLLALQLIRDITETCGAALLQHERFVFALREYLVPTVLQNCMIPNPQVLDVALQLFERMLQLYRAALKLEIAALFHAVVFRFLESLTVAPWQRLRIYQTVECVVRDQQLLMDLFVNYDCDVSSPKIFERLVDDLSRLAIAALQSGGPRKLSAADRKRCLELLATMLHSLKEWSQPLVDARRQLGIDDEDVFQVLATPSAPVDERNAADGVPSSSSSSSSSSLGQHSSATEVGSGLSAVKPVGTSNGSAAPLAERSLIESLRRKRELQEVAETFNRDAVEGVRLAASKGLVDAADSSSVAGFLRNYAGLDRRQVGEYLGGADPFQVKVMHAFTDMVDFSNMRIDVALRKHLSAFVLPGEAQKIDRIAEKFAQRYCACNPTLFASADTAYILAYSIIMLNTDLHNPHIRRKMSLEDFIRNNRGINDGADLPRELLTDIYRSIQAEELRLLDSMTGSWGVNDFRYPAAIQSGEQQRATLFKEESERLLTQTRELFAQRRHIQSLPPSGRAASPERSSRAEQSQPGARADAGLRATGNPLDAQVPVTEVYYTANNVGHVRLMLEVSWQPILAGLSQILENTPDTDRELLALCIDGFSVAVQIASLFEMGTERQALASALAKFTKLHALPDIRLKNVDCIRILLKIALEDGDTLGETWVDVLRAVSLLQQYRAVLWPGTRDGTSLPVSPGGRTPTANESDVQGRNSEAAVDALDALAALQHVEADYDEASGLRSRPGESLPRRTTAEAPNSPVPLIPAAVREQLVHVLQSPDLDRLFMQTTSLSAAAMLDFMEALCLVAAEELDVSPAPRFFCLRQMVRVAHLNMDRIRLEWSRIWKHIANFLEYCLQRKQRPVVGIRALDALRDMARKFLEKEELSNFNFQREVLQPLERCFELDVSEMLKLRTLSVGEVLVREHATRMRSGWKCIFTVLQRAAEERSEKVVERAFSLLDFIVRTYFGEIPEVFVDGIHTLAVFAVNRVSTTCATQAVEHIGVRAPVMVAEQRTGVTGGPAGDDGSLWFPILTALANVCTDGREVLRAYAVELLFRSLLEYGGGFSGEFWVLVFRGVLAPIFDDLHHMPGGDRFEEPPAAETASGQSWAQTTGAGALHGLLMVFEAHHVHMKSLFTDMLEILRIWICQENEAICREGMRCLQRFVDQAAAWMEAADWDLVVNFIDDLVRMMLPVDISREGSLVQDVVAGAEPKPTGSPRQAAVPSTLERIAVAADSVPAPVLEPALEQDAPPGYANETSGAPGAAVRLSRESVQSPTASLPGIESATTASAPAPVTASSTRVDIHADGDSGLLTSMSPGQAADLKDTVSTERRTSGQRSATRGVSERRQAAFVAIRCKCVVQLLLIELVRDLVSEHYPRLEAVQVLALGKAVHCSFRFAHRFNADLALRFDLWRAGFMSQVPNLFRQDTIGRMVYLQILFRLVVDQRAAYATQALEPLLELSAETFAHYNRKASARYAGLSGDARNTAVGVTSTTETTATPSVEEQRELQAFAPVVAFVLENIAAAPDAVFDYLVRGLFKELADLIRTAGEPADVRVALASIFHRLGSVWLDKSCALS</sequence>
<dbReference type="STRING" id="280699.M1V624"/>
<gene>
    <name evidence="9" type="ORF">CYME_CMO355C</name>
</gene>
<feature type="compositionally biased region" description="Polar residues" evidence="7">
    <location>
        <begin position="118"/>
        <end position="140"/>
    </location>
</feature>
<dbReference type="KEGG" id="cme:CYME_CMO355C"/>
<evidence type="ECO:0000313" key="9">
    <source>
        <dbReference type="EMBL" id="BAM81675.1"/>
    </source>
</evidence>
<evidence type="ECO:0000259" key="8">
    <source>
        <dbReference type="PROSITE" id="PS50190"/>
    </source>
</evidence>